<reference evidence="1 2" key="1">
    <citation type="submission" date="2016-01" db="EMBL/GenBank/DDBJ databases">
        <title>Genome Sequences of Twelve Sporeforming Bacillus Species Isolated from Foods.</title>
        <authorList>
            <person name="Berendsen E.M."/>
            <person name="Wells-Bennik M.H."/>
            <person name="Krawcyk A.O."/>
            <person name="De Jong A."/>
            <person name="Holsappel S."/>
            <person name="Eijlander R.T."/>
            <person name="Kuipers O.P."/>
        </authorList>
    </citation>
    <scope>NUCLEOTIDE SEQUENCE [LARGE SCALE GENOMIC DNA]</scope>
    <source>
        <strain evidence="1 2">B4099</strain>
    </source>
</reference>
<dbReference type="AlphaFoldDB" id="A0A150JP08"/>
<comment type="caution">
    <text evidence="1">The sequence shown here is derived from an EMBL/GenBank/DDBJ whole genome shotgun (WGS) entry which is preliminary data.</text>
</comment>
<accession>A0A150JP08</accession>
<dbReference type="Proteomes" id="UP000075304">
    <property type="component" value="Unassembled WGS sequence"/>
</dbReference>
<proteinExistence type="predicted"/>
<protein>
    <submittedName>
        <fullName evidence="1">Uncharacterized protein</fullName>
    </submittedName>
</protein>
<dbReference type="EMBL" id="LQYI01000195">
    <property type="protein sequence ID" value="KYC58936.1"/>
    <property type="molecule type" value="Genomic_DNA"/>
</dbReference>
<dbReference type="PATRIC" id="fig|1398.25.peg.2341"/>
<organism evidence="1 2">
    <name type="scientific">Heyndrickxia coagulans</name>
    <name type="common">Weizmannia coagulans</name>
    <dbReference type="NCBI Taxonomy" id="1398"/>
    <lineage>
        <taxon>Bacteria</taxon>
        <taxon>Bacillati</taxon>
        <taxon>Bacillota</taxon>
        <taxon>Bacilli</taxon>
        <taxon>Bacillales</taxon>
        <taxon>Bacillaceae</taxon>
        <taxon>Heyndrickxia</taxon>
    </lineage>
</organism>
<evidence type="ECO:0000313" key="2">
    <source>
        <dbReference type="Proteomes" id="UP000075304"/>
    </source>
</evidence>
<evidence type="ECO:0000313" key="1">
    <source>
        <dbReference type="EMBL" id="KYC58936.1"/>
    </source>
</evidence>
<name>A0A150JP08_HEYCO</name>
<sequence length="70" mass="8056">MWRTLGPALFNRFGCSFFQLQKPAFSLTISIFNLAHFIPKNQAGGALARRVLRLPIFRRRIRFFSALLAS</sequence>
<gene>
    <name evidence="1" type="ORF">B4099_2552</name>
</gene>